<feature type="transmembrane region" description="Helical" evidence="2">
    <location>
        <begin position="63"/>
        <end position="85"/>
    </location>
</feature>
<feature type="region of interest" description="Disordered" evidence="1">
    <location>
        <begin position="1"/>
        <end position="61"/>
    </location>
</feature>
<dbReference type="AlphaFoldDB" id="A0ABD3NH02"/>
<accession>A0ABD3NH02</accession>
<evidence type="ECO:0000313" key="3">
    <source>
        <dbReference type="EMBL" id="KAL3774247.1"/>
    </source>
</evidence>
<sequence>MAPRDEQQTRSRKKPISNGSTVSSIGNGIYVSDNGSRSSAREERLSRRKSRVKKARSRSKKEGTPLCLAATGVFCVYLFLCAVLFKSMPEEQRQVGISKVRDVVQKTKERVRKTKEKVTSKFSSFRHYDVADEVHSDESASAAAAAEVKISLLPGIPLGKWPVSIRNEEFNFEEIEHPGHLDGSVMMHVPKFWADDPVAIHQNKQMTRERAMAIGTCIVADDKGSFMRGDKCPEDQRTIFVAIASYRDFQCRDTVDSIFSRASYPERVRVAVVDQIAGDDVSCDRPHEPCETNPKQSLCRWKDQIDVFQMDAALAVGPVFARHLGHRLYRGEYYSMQSDAHVTFTRNWDVDIIQQMEATKDDMAVLSTYLTDLQGSIDENGNSKRNTRPIMCNTEYEGVGEEKHLRHLSQPEAMPEIKGMPQAQPYWAAGFSFSRGHFVATVPYDLYQPMIFQGEEMSITLRGFTIGYDFFAPERSVCFHSYEKFAPERNKVHKFWEHSNMYAGTGKKAMKRLLGIVHMNPEVDPSEWDHREEKKYGLGGARTTDKFYETFGIHVKEKTVERHLCQFVKNKMHNMMMPNLRSDGMGIDYSKIHFRWKDPRPNEP</sequence>
<evidence type="ECO:0000256" key="2">
    <source>
        <dbReference type="SAM" id="Phobius"/>
    </source>
</evidence>
<reference evidence="3 4" key="1">
    <citation type="submission" date="2024-10" db="EMBL/GenBank/DDBJ databases">
        <title>Updated reference genomes for cyclostephanoid diatoms.</title>
        <authorList>
            <person name="Roberts W.R."/>
            <person name="Alverson A.J."/>
        </authorList>
    </citation>
    <scope>NUCLEOTIDE SEQUENCE [LARGE SCALE GENOMIC DNA]</scope>
    <source>
        <strain evidence="3 4">AJA010-31</strain>
    </source>
</reference>
<dbReference type="Pfam" id="PF11397">
    <property type="entry name" value="GlcNAc"/>
    <property type="match status" value="2"/>
</dbReference>
<feature type="compositionally biased region" description="Basic residues" evidence="1">
    <location>
        <begin position="46"/>
        <end position="59"/>
    </location>
</feature>
<feature type="compositionally biased region" description="Polar residues" evidence="1">
    <location>
        <begin position="17"/>
        <end position="26"/>
    </location>
</feature>
<dbReference type="PANTHER" id="PTHR34496">
    <property type="entry name" value="GLCNAC TRANSFERASE-RELATED"/>
    <property type="match status" value="1"/>
</dbReference>
<protein>
    <submittedName>
        <fullName evidence="3">Uncharacterized protein</fullName>
    </submittedName>
</protein>
<dbReference type="PANTHER" id="PTHR34496:SF6">
    <property type="entry name" value="GLYCOSYLTRANSFERASE 2-LIKE DOMAIN-CONTAINING PROTEIN"/>
    <property type="match status" value="1"/>
</dbReference>
<evidence type="ECO:0000313" key="4">
    <source>
        <dbReference type="Proteomes" id="UP001530400"/>
    </source>
</evidence>
<dbReference type="EMBL" id="JALLPJ020001203">
    <property type="protein sequence ID" value="KAL3774247.1"/>
    <property type="molecule type" value="Genomic_DNA"/>
</dbReference>
<dbReference type="Proteomes" id="UP001530400">
    <property type="component" value="Unassembled WGS sequence"/>
</dbReference>
<keyword evidence="2" id="KW-0812">Transmembrane</keyword>
<keyword evidence="4" id="KW-1185">Reference proteome</keyword>
<dbReference type="InterPro" id="IPR021067">
    <property type="entry name" value="Glycosyltransferase"/>
</dbReference>
<comment type="caution">
    <text evidence="3">The sequence shown here is derived from an EMBL/GenBank/DDBJ whole genome shotgun (WGS) entry which is preliminary data.</text>
</comment>
<name>A0ABD3NH02_9STRA</name>
<proteinExistence type="predicted"/>
<gene>
    <name evidence="3" type="ORF">ACHAWO_012681</name>
</gene>
<keyword evidence="2" id="KW-0472">Membrane</keyword>
<evidence type="ECO:0000256" key="1">
    <source>
        <dbReference type="SAM" id="MobiDB-lite"/>
    </source>
</evidence>
<organism evidence="3 4">
    <name type="scientific">Cyclotella atomus</name>
    <dbReference type="NCBI Taxonomy" id="382360"/>
    <lineage>
        <taxon>Eukaryota</taxon>
        <taxon>Sar</taxon>
        <taxon>Stramenopiles</taxon>
        <taxon>Ochrophyta</taxon>
        <taxon>Bacillariophyta</taxon>
        <taxon>Coscinodiscophyceae</taxon>
        <taxon>Thalassiosirophycidae</taxon>
        <taxon>Stephanodiscales</taxon>
        <taxon>Stephanodiscaceae</taxon>
        <taxon>Cyclotella</taxon>
    </lineage>
</organism>
<keyword evidence="2" id="KW-1133">Transmembrane helix</keyword>